<evidence type="ECO:0008006" key="3">
    <source>
        <dbReference type="Google" id="ProtNLM"/>
    </source>
</evidence>
<keyword evidence="2" id="KW-1185">Reference proteome</keyword>
<dbReference type="Proteomes" id="UP000295443">
    <property type="component" value="Unassembled WGS sequence"/>
</dbReference>
<organism evidence="1 2">
    <name type="scientific">Parasulfuritortus cantonensis</name>
    <dbReference type="NCBI Taxonomy" id="2528202"/>
    <lineage>
        <taxon>Bacteria</taxon>
        <taxon>Pseudomonadati</taxon>
        <taxon>Pseudomonadota</taxon>
        <taxon>Betaproteobacteria</taxon>
        <taxon>Nitrosomonadales</taxon>
        <taxon>Thiobacillaceae</taxon>
        <taxon>Parasulfuritortus</taxon>
    </lineage>
</organism>
<evidence type="ECO:0000313" key="2">
    <source>
        <dbReference type="Proteomes" id="UP000295443"/>
    </source>
</evidence>
<proteinExistence type="predicted"/>
<sequence length="195" mass="21624">MNADRPARLLATLAMLLVLTLSGCAELRQRLTAGSRVPAAAEPAASARNDAAVADLLHYHRQLQGLSAQDLEWERLFLSGEPHFPDNRVRLAMAYGQARGAANMERALALLDEILKSDRPPALALHPLADLLSDHYQDYMKNAMVYDKLVQEVGRLGQQVRTDQVRAEQLQLKLDAIANIEHSLPMRPGMATTRR</sequence>
<dbReference type="EMBL" id="SJZB01000018">
    <property type="protein sequence ID" value="TCJ16324.1"/>
    <property type="molecule type" value="Genomic_DNA"/>
</dbReference>
<dbReference type="AlphaFoldDB" id="A0A4R1BGP2"/>
<name>A0A4R1BGP2_9PROT</name>
<dbReference type="RefSeq" id="WP_131445252.1">
    <property type="nucleotide sequence ID" value="NZ_SJZB01000018.1"/>
</dbReference>
<accession>A0A4R1BGP2</accession>
<evidence type="ECO:0000313" key="1">
    <source>
        <dbReference type="EMBL" id="TCJ16324.1"/>
    </source>
</evidence>
<reference evidence="1 2" key="1">
    <citation type="submission" date="2019-03" db="EMBL/GenBank/DDBJ databases">
        <title>Genome sequence of Thiobacillaceae bacterium LSR1, a sulfur-oxidizing bacterium isolated from freshwater sediment.</title>
        <authorList>
            <person name="Li S."/>
        </authorList>
    </citation>
    <scope>NUCLEOTIDE SEQUENCE [LARGE SCALE GENOMIC DNA]</scope>
    <source>
        <strain evidence="1 2">LSR1</strain>
    </source>
</reference>
<gene>
    <name evidence="1" type="ORF">EZJ19_05325</name>
</gene>
<dbReference type="PROSITE" id="PS51257">
    <property type="entry name" value="PROKAR_LIPOPROTEIN"/>
    <property type="match status" value="1"/>
</dbReference>
<comment type="caution">
    <text evidence="1">The sequence shown here is derived from an EMBL/GenBank/DDBJ whole genome shotgun (WGS) entry which is preliminary data.</text>
</comment>
<protein>
    <recommendedName>
        <fullName evidence="3">Tetratricopeptide repeat protein</fullName>
    </recommendedName>
</protein>